<dbReference type="eggNOG" id="COG1475">
    <property type="taxonomic scope" value="Bacteria"/>
</dbReference>
<feature type="region of interest" description="Disordered" evidence="2">
    <location>
        <begin position="1"/>
        <end position="27"/>
    </location>
</feature>
<sequence length="361" mass="40535">MARKKGSNNEGTFGQPINPQSQTKSALRTALDNVDNFSEEQRQQLSSALGLQVESKPEVWELKSGAKATFTSVLLTRKQVEEETFVSFEVNGRDQELLTDESLKSLSSMANQQFYPAIGRKINGKLEILDGSRRRATFLRTESIELFKVLLTDDDVSVGDAKALAKDLQTAEAHNLYEIGQRCLILKGQDEKVTQKEMAEQLGISQSSISRAIKAANIDKELIIFFPNANNLTRKDYELLEKVTHQFAGMPSAMSDFIIDVTNEHNQSNFELSVDEQHDELIKLITSKLADQKKAVKKDTGRKVLPIAEFTESGVFARKVKKNRFFGYEFGRIPNDVQDKLDSAIQAIICEYQNTDSAKQD</sequence>
<dbReference type="HOGENOM" id="CLU_065144_0_0_6"/>
<proteinExistence type="predicted"/>
<evidence type="ECO:0000313" key="4">
    <source>
        <dbReference type="EMBL" id="CAG17965.1"/>
    </source>
</evidence>
<dbReference type="InterPro" id="IPR014884">
    <property type="entry name" value="ParB_fam_C"/>
</dbReference>
<organism evidence="4 5">
    <name type="scientific">Photobacterium profundum (strain SS9)</name>
    <dbReference type="NCBI Taxonomy" id="298386"/>
    <lineage>
        <taxon>Bacteria</taxon>
        <taxon>Pseudomonadati</taxon>
        <taxon>Pseudomonadota</taxon>
        <taxon>Gammaproteobacteria</taxon>
        <taxon>Vibrionales</taxon>
        <taxon>Vibrionaceae</taxon>
        <taxon>Photobacterium</taxon>
    </lineage>
</organism>
<dbReference type="NCBIfam" id="TIGR00180">
    <property type="entry name" value="parB_part"/>
    <property type="match status" value="1"/>
</dbReference>
<evidence type="ECO:0000256" key="1">
    <source>
        <dbReference type="ARBA" id="ARBA00023125"/>
    </source>
</evidence>
<dbReference type="CDD" id="cd16394">
    <property type="entry name" value="sopB_N"/>
    <property type="match status" value="1"/>
</dbReference>
<evidence type="ECO:0000259" key="3">
    <source>
        <dbReference type="PROSITE" id="PS50943"/>
    </source>
</evidence>
<dbReference type="Gene3D" id="1.10.10.2830">
    <property type="match status" value="1"/>
</dbReference>
<dbReference type="Proteomes" id="UP000000593">
    <property type="component" value="Plasmid pPBPR1"/>
</dbReference>
<protein>
    <submittedName>
        <fullName evidence="4">Partitioning protein B</fullName>
    </submittedName>
</protein>
<keyword evidence="4" id="KW-0614">Plasmid</keyword>
<accession>Q6LWB2</accession>
<dbReference type="KEGG" id="ppr:PBPRC0027"/>
<dbReference type="InterPro" id="IPR001387">
    <property type="entry name" value="Cro/C1-type_HTH"/>
</dbReference>
<gene>
    <name evidence="4" type="ordered locus">PBPRC0027</name>
</gene>
<dbReference type="RefSeq" id="WP_011176761.1">
    <property type="nucleotide sequence ID" value="NC_005871.1"/>
</dbReference>
<dbReference type="PROSITE" id="PS50943">
    <property type="entry name" value="HTH_CROC1"/>
    <property type="match status" value="1"/>
</dbReference>
<feature type="domain" description="HTH cro/C1-type" evidence="3">
    <location>
        <begin position="192"/>
        <end position="211"/>
    </location>
</feature>
<dbReference type="PANTHER" id="PTHR38973:SF1">
    <property type="entry name" value="PLASMID PARTITION PROTEIN B"/>
    <property type="match status" value="1"/>
</dbReference>
<dbReference type="EMBL" id="CR377818">
    <property type="protein sequence ID" value="CAG17965.1"/>
    <property type="molecule type" value="Genomic_DNA"/>
</dbReference>
<evidence type="ECO:0000256" key="2">
    <source>
        <dbReference type="SAM" id="MobiDB-lite"/>
    </source>
</evidence>
<name>Q6LWB2_PHOPR</name>
<dbReference type="PANTHER" id="PTHR38973">
    <property type="entry name" value="PLASMID PARTITIONING CONTROL PROTEIN-RELATED"/>
    <property type="match status" value="1"/>
</dbReference>
<geneLocation type="plasmid" evidence="4 5">
    <name>pPBPR1</name>
</geneLocation>
<feature type="compositionally biased region" description="Polar residues" evidence="2">
    <location>
        <begin position="8"/>
        <end position="26"/>
    </location>
</feature>
<reference evidence="5" key="1">
    <citation type="journal article" date="2005" name="Science">
        <title>Life at depth: Photobacterium profundum genome sequence and expression analysis.</title>
        <authorList>
            <person name="Vezzi A."/>
            <person name="Campanaro S."/>
            <person name="D'Angelo M."/>
            <person name="Simonato F."/>
            <person name="Vitulo N."/>
            <person name="Lauro F.M."/>
            <person name="Cestaro A."/>
            <person name="Malacrida G."/>
            <person name="Simionati B."/>
            <person name="Cannata N."/>
            <person name="Romualdi C."/>
            <person name="Bartlett D.H."/>
            <person name="Valle G."/>
        </authorList>
    </citation>
    <scope>NUCLEOTIDE SEQUENCE [LARGE SCALE GENOMIC DNA]</scope>
    <source>
        <strain evidence="5">ATCC BAA-1253 / SS9</strain>
    </source>
</reference>
<dbReference type="GO" id="GO:0003677">
    <property type="term" value="F:DNA binding"/>
    <property type="evidence" value="ECO:0007669"/>
    <property type="project" value="UniProtKB-KW"/>
</dbReference>
<dbReference type="InterPro" id="IPR004437">
    <property type="entry name" value="ParB/RepB/Spo0J"/>
</dbReference>
<keyword evidence="5" id="KW-1185">Reference proteome</keyword>
<keyword evidence="1" id="KW-0238">DNA-binding</keyword>
<dbReference type="Pfam" id="PF08775">
    <property type="entry name" value="ParB"/>
    <property type="match status" value="1"/>
</dbReference>
<evidence type="ECO:0000313" key="5">
    <source>
        <dbReference type="Proteomes" id="UP000000593"/>
    </source>
</evidence>
<dbReference type="AlphaFoldDB" id="Q6LWB2"/>